<keyword evidence="3" id="KW-0479">Metal-binding</keyword>
<evidence type="ECO:0000256" key="5">
    <source>
        <dbReference type="ARBA" id="ARBA00022833"/>
    </source>
</evidence>
<dbReference type="InterPro" id="IPR057373">
    <property type="entry name" value="ZNFX1"/>
</dbReference>
<comment type="subcellular location">
    <subcellularLocation>
        <location evidence="1">Cytoplasm</location>
    </subcellularLocation>
</comment>
<keyword evidence="6" id="KW-0391">Immunity</keyword>
<accession>A0ABN8QFW0</accession>
<evidence type="ECO:0000256" key="1">
    <source>
        <dbReference type="ARBA" id="ARBA00004496"/>
    </source>
</evidence>
<dbReference type="Proteomes" id="UP001159427">
    <property type="component" value="Unassembled WGS sequence"/>
</dbReference>
<dbReference type="InterPro" id="IPR041677">
    <property type="entry name" value="DNA2/NAM7_AAA_11"/>
</dbReference>
<gene>
    <name evidence="9" type="ORF">PEVE_00004547</name>
</gene>
<dbReference type="Pfam" id="PF25396">
    <property type="entry name" value="ZNFX1"/>
    <property type="match status" value="1"/>
</dbReference>
<dbReference type="PROSITE" id="PS51981">
    <property type="entry name" value="ZF_RZ"/>
    <property type="match status" value="1"/>
</dbReference>
<feature type="domain" description="RZ-type" evidence="8">
    <location>
        <begin position="1685"/>
        <end position="1753"/>
    </location>
</feature>
<dbReference type="SUPFAM" id="SSF52540">
    <property type="entry name" value="P-loop containing nucleoside triphosphate hydrolases"/>
    <property type="match status" value="1"/>
</dbReference>
<dbReference type="Pfam" id="PF13086">
    <property type="entry name" value="AAA_11"/>
    <property type="match status" value="1"/>
</dbReference>
<dbReference type="CDD" id="cd17936">
    <property type="entry name" value="EEXXEc_NFX1"/>
    <property type="match status" value="1"/>
</dbReference>
<dbReference type="Pfam" id="PF20173">
    <property type="entry name" value="ZnF_RZ-type"/>
    <property type="match status" value="1"/>
</dbReference>
<protein>
    <recommendedName>
        <fullName evidence="8">RZ-type domain-containing protein</fullName>
    </recommendedName>
</protein>
<evidence type="ECO:0000256" key="3">
    <source>
        <dbReference type="ARBA" id="ARBA00022723"/>
    </source>
</evidence>
<dbReference type="InterPro" id="IPR045055">
    <property type="entry name" value="DNA2/NAM7-like"/>
</dbReference>
<dbReference type="Gene3D" id="3.40.50.300">
    <property type="entry name" value="P-loop containing nucleotide triphosphate hydrolases"/>
    <property type="match status" value="3"/>
</dbReference>
<evidence type="ECO:0000256" key="4">
    <source>
        <dbReference type="ARBA" id="ARBA00022771"/>
    </source>
</evidence>
<dbReference type="InterPro" id="IPR046439">
    <property type="entry name" value="ZF_RZ_dom"/>
</dbReference>
<dbReference type="PANTHER" id="PTHR10887:SF341">
    <property type="entry name" value="NFX1-TYPE ZINC FINGER-CONTAINING PROTEIN 1"/>
    <property type="match status" value="1"/>
</dbReference>
<keyword evidence="2" id="KW-0963">Cytoplasm</keyword>
<dbReference type="CDD" id="cd18808">
    <property type="entry name" value="SF1_C_Upf1"/>
    <property type="match status" value="1"/>
</dbReference>
<feature type="region of interest" description="Disordered" evidence="7">
    <location>
        <begin position="440"/>
        <end position="480"/>
    </location>
</feature>
<evidence type="ECO:0000313" key="9">
    <source>
        <dbReference type="EMBL" id="CAH3163265.1"/>
    </source>
</evidence>
<evidence type="ECO:0000256" key="2">
    <source>
        <dbReference type="ARBA" id="ARBA00022490"/>
    </source>
</evidence>
<evidence type="ECO:0000256" key="7">
    <source>
        <dbReference type="SAM" id="MobiDB-lite"/>
    </source>
</evidence>
<comment type="caution">
    <text evidence="9">The sequence shown here is derived from an EMBL/GenBank/DDBJ whole genome shotgun (WGS) entry which is preliminary data.</text>
</comment>
<dbReference type="EMBL" id="CALNXI010001284">
    <property type="protein sequence ID" value="CAH3163265.1"/>
    <property type="molecule type" value="Genomic_DNA"/>
</dbReference>
<keyword evidence="10" id="KW-1185">Reference proteome</keyword>
<keyword evidence="5" id="KW-0862">Zinc</keyword>
<evidence type="ECO:0000313" key="10">
    <source>
        <dbReference type="Proteomes" id="UP001159427"/>
    </source>
</evidence>
<organism evidence="9 10">
    <name type="scientific">Porites evermanni</name>
    <dbReference type="NCBI Taxonomy" id="104178"/>
    <lineage>
        <taxon>Eukaryota</taxon>
        <taxon>Metazoa</taxon>
        <taxon>Cnidaria</taxon>
        <taxon>Anthozoa</taxon>
        <taxon>Hexacorallia</taxon>
        <taxon>Scleractinia</taxon>
        <taxon>Fungiina</taxon>
        <taxon>Poritidae</taxon>
        <taxon>Porites</taxon>
    </lineage>
</organism>
<proteinExistence type="predicted"/>
<name>A0ABN8QFW0_9CNID</name>
<reference evidence="9 10" key="1">
    <citation type="submission" date="2022-05" db="EMBL/GenBank/DDBJ databases">
        <authorList>
            <consortium name="Genoscope - CEA"/>
            <person name="William W."/>
        </authorList>
    </citation>
    <scope>NUCLEOTIDE SEQUENCE [LARGE SCALE GENOMIC DNA]</scope>
</reference>
<dbReference type="InterPro" id="IPR027417">
    <property type="entry name" value="P-loop_NTPase"/>
</dbReference>
<dbReference type="PANTHER" id="PTHR10887">
    <property type="entry name" value="DNA2/NAM7 HELICASE FAMILY"/>
    <property type="match status" value="1"/>
</dbReference>
<evidence type="ECO:0000256" key="6">
    <source>
        <dbReference type="ARBA" id="ARBA00022859"/>
    </source>
</evidence>
<keyword evidence="4" id="KW-0863">Zinc-finger</keyword>
<dbReference type="InterPro" id="IPR047187">
    <property type="entry name" value="SF1_C_Upf1"/>
</dbReference>
<feature type="compositionally biased region" description="Basic and acidic residues" evidence="7">
    <location>
        <begin position="440"/>
        <end position="454"/>
    </location>
</feature>
<dbReference type="InterPro" id="IPR041679">
    <property type="entry name" value="DNA2/NAM7-like_C"/>
</dbReference>
<sequence length="1773" mass="203604">MALKEICESNCPEDGIFELANQSKRFEALLKCAEIRPDLLKLIIRAVHLCALSDQVTQHAEKILRIVIRTKFLLLHLSSFVRKIPLHSITDDKFQPNDVILQLAETFLVLLQRFGHDIVDTTPLAELSEALEKLKSDVPLQVNTEMLEKKVIRVKELREEITRRRIESLRKQEDESDLEPPEDFRKVWVIPQAADLNVHGKPFLRANIVGGSYNDLEHYLDVQFRLMREDFIIPLRQGIKELRRKDNNRGASIDSGRKHAKDVSVYRDVTVLYPVCSGKGMVYRIRFDWLQRNVKRVNWEKSKLFKFGSLLCLSADDFYNILFATVENRSPSDLRCGELEVRFEGIELEKLNQVIQENEKFDMVESPAFFETYRHVLEGLQKIQPDDLPFQEHIVKCNRNVGPPGYESKTNGFFVMSDIINKEVEENNIGLLLDNNMEKDNDDNHDSSLEDGKIASDSNVWASDDSSEASESSDSFDDGPEVVNIYDLEVDRESLGFNASQMRAFKMALTKKIAVIQGPPGTGKTYVGQKIARVLLQSACLWQEDGKLSPILMVSYTNHALDEFLEGLPKEGIVRVGGRCGEKMKSCSLKDRRDAAREKRLIPRRIVKARLRARDELRELQENLSFQSSIATLKFSRRGILSFEVLKQFMSGSHVRWFQDEAIGSINDLLLEWLAVEIVSRKEADRKVDHDVTSNADFKMQVSLREFANDEDFEDENQHLELNPSKMVLHKAEETKRPIGLCKDLQNNETMSAYEEKRIHNLWKLPSDRRWKLYRLWLQRAEKHYLNNLQSVQPDHERVLARKYEVMQEEDFHVLQNARVIAMTTTCAARYRKILQRISPKIVLVEEAAEVLEAHIITSLTKGCQHVILIGDHQQLRPNPAVYELAKRYKLDVSLFERMVTVGIPCERLSVQYRMRPEIAALMKHIYQDLENHESVQNYEDIKGIKKNMFFVNHSHMEQNNDESHSHTNEHEAKFLVALCRYLLQQGYSVGQITILTTYARQMFAIRDCIREQNSEELNSVRLTTVDNFQGEENDVILLSLVRSNKSEKVGFIKIVNRACVALSRAKKGFYCIGNFDLLSKHSEIWSKVVNDLKASESIGNALPLVCQIHHEEVTATTDEDFLEKVPHGGCLRPCQVRLSCGHTCTFTCHPRDPDHEEYLCEKECPRTIKGCSHLCPRRCYQECETDCSEFVEKILPSCGHGKKVRCGQDDVFRVKCELRCEKILLKCGHRCQARCGERCTAKCQETVKRHDWPCGHEVSIACSATPSDCTVRCEVTLECGHSCTGTCGECRMGRVHKRCQKKCRRVLVCSHDCQASCTKCPPCSAKCENRCIHNHCDKACGELCVPCNMKCEWKCLHYKCTRLCGQLCNRPRCDKPCQRNLNCGRKSNPHRCRGLCGEPCICALCEKNDGTDPITETFLGGEDEEDALFIQLPDCKHIFAVSDLDRYMDMSVDNSIQLKPCPRCKTPIRRSLRYGNVIKQQLQNIEEVKKKVIGHSFELEEAKERLHRRLIDLTKQFDQERQMEEWKWLKRRVDRMSKGIMAAVTENQLTLMERYCRMSDKLKQSLLNDVARREASSESRLEGCLLQEEFDHFKKRFMSELATEKELRDINLEFTRLNLQLELCLLKHDVMRLKLTLDETSSHVMQETRDDLSSGKLIEAEKLDKLMEKLVDIRNAYPALGPLIPEERKQIVSAVGLKQGHWYKCPNGHTYAIGECGGAMEKGTCPDCGAVIGGANHALEEGNELAPEMDGARHAAWSEQANLENYVIVDEA</sequence>
<evidence type="ECO:0000259" key="8">
    <source>
        <dbReference type="PROSITE" id="PS51981"/>
    </source>
</evidence>
<dbReference type="Pfam" id="PF13087">
    <property type="entry name" value="AAA_12"/>
    <property type="match status" value="1"/>
</dbReference>